<dbReference type="InterPro" id="IPR010998">
    <property type="entry name" value="Integrase_recombinase_N"/>
</dbReference>
<dbReference type="PANTHER" id="PTHR30349">
    <property type="entry name" value="PHAGE INTEGRASE-RELATED"/>
    <property type="match status" value="1"/>
</dbReference>
<proteinExistence type="inferred from homology"/>
<keyword evidence="6" id="KW-1185">Reference proteome</keyword>
<dbReference type="AlphaFoldDB" id="A0AAW3JTY6"/>
<dbReference type="InterPro" id="IPR002104">
    <property type="entry name" value="Integrase_catalytic"/>
</dbReference>
<evidence type="ECO:0000256" key="2">
    <source>
        <dbReference type="ARBA" id="ARBA00023125"/>
    </source>
</evidence>
<reference evidence="5 6" key="1">
    <citation type="submission" date="2015-10" db="EMBL/GenBank/DDBJ databases">
        <title>Butyribacter intestini gen. nov., sp. nov., a butyric acid-producing bacterium of the family Lachnospiraceae isolated from the human faeces.</title>
        <authorList>
            <person name="Zou Y."/>
            <person name="Xue W."/>
            <person name="Luo G."/>
            <person name="Lv M."/>
        </authorList>
    </citation>
    <scope>NUCLEOTIDE SEQUENCE [LARGE SCALE GENOMIC DNA]</scope>
    <source>
        <strain evidence="5 6">TF01-11</strain>
    </source>
</reference>
<evidence type="ECO:0000313" key="6">
    <source>
        <dbReference type="Proteomes" id="UP000050833"/>
    </source>
</evidence>
<dbReference type="InterPro" id="IPR050090">
    <property type="entry name" value="Tyrosine_recombinase_XerCD"/>
</dbReference>
<dbReference type="InterPro" id="IPR013762">
    <property type="entry name" value="Integrase-like_cat_sf"/>
</dbReference>
<dbReference type="PANTHER" id="PTHR30349:SF41">
    <property type="entry name" value="INTEGRASE_RECOMBINASE PROTEIN MJ0367-RELATED"/>
    <property type="match status" value="1"/>
</dbReference>
<sequence>MAKVRKDSKGRVLHKGETYRSEDGLYRFTYSDAYGKRTSVYSKDLKQLREKEKNILRNQLDGLDIYAMGKSNVNSVFDRYISTKTELRSSTKSNYIYTYNQYVREGFGKKKIANIKYSDVLIFYRLLVNMGLGISTVENVHTVLHPTFQLAVRDQIIRNNPTDGVMAELKKTTKKNTGIRRALTYEQTRCFLEYLEGSEYVRWKNLFTVMFGTGCRVGEIIGLRWEDIDLKERMININHGITYYPRVDNSFKCEYEVSLPKTEKGIRIIPMLDEVYNALEDERKYQECTGERCEFTIDGMEGFIFYNRYHSIHNPASINRVIKRIVDKYNADEILKAKREKRSPVLLPRFSCHITRHTFCSRLCENETNVKVIQEVMGHKDIQTTLDIYAEVSNQKKREVFEQLNSKGVL</sequence>
<protein>
    <submittedName>
        <fullName evidence="5">Integrase</fullName>
    </submittedName>
</protein>
<dbReference type="InterPro" id="IPR004191">
    <property type="entry name" value="Integrase_Tn916-type_DNA-bd_N"/>
</dbReference>
<dbReference type="EMBL" id="LLKB01000001">
    <property type="protein sequence ID" value="KQC86296.1"/>
    <property type="molecule type" value="Genomic_DNA"/>
</dbReference>
<dbReference type="SUPFAM" id="SSF56349">
    <property type="entry name" value="DNA breaking-rejoining enzymes"/>
    <property type="match status" value="1"/>
</dbReference>
<evidence type="ECO:0000256" key="1">
    <source>
        <dbReference type="ARBA" id="ARBA00008857"/>
    </source>
</evidence>
<keyword evidence="3" id="KW-0233">DNA recombination</keyword>
<evidence type="ECO:0000256" key="3">
    <source>
        <dbReference type="ARBA" id="ARBA00023172"/>
    </source>
</evidence>
<dbReference type="Proteomes" id="UP000050833">
    <property type="component" value="Unassembled WGS sequence"/>
</dbReference>
<evidence type="ECO:0000259" key="4">
    <source>
        <dbReference type="PROSITE" id="PS51898"/>
    </source>
</evidence>
<dbReference type="GO" id="GO:0006310">
    <property type="term" value="P:DNA recombination"/>
    <property type="evidence" value="ECO:0007669"/>
    <property type="project" value="UniProtKB-KW"/>
</dbReference>
<dbReference type="InterPro" id="IPR011010">
    <property type="entry name" value="DNA_brk_join_enz"/>
</dbReference>
<comment type="similarity">
    <text evidence="1">Belongs to the 'phage' integrase family.</text>
</comment>
<accession>A0AAW3JTY6</accession>
<dbReference type="GO" id="GO:0003677">
    <property type="term" value="F:DNA binding"/>
    <property type="evidence" value="ECO:0007669"/>
    <property type="project" value="UniProtKB-KW"/>
</dbReference>
<evidence type="ECO:0000313" key="5">
    <source>
        <dbReference type="EMBL" id="KQC86296.1"/>
    </source>
</evidence>
<keyword evidence="2" id="KW-0238">DNA-binding</keyword>
<organism evidence="5 6">
    <name type="scientific">Butyribacter intestini</name>
    <dbReference type="NCBI Taxonomy" id="1703332"/>
    <lineage>
        <taxon>Bacteria</taxon>
        <taxon>Bacillati</taxon>
        <taxon>Bacillota</taxon>
        <taxon>Clostridia</taxon>
        <taxon>Lachnospirales</taxon>
        <taxon>Lachnospiraceae</taxon>
        <taxon>Butyribacter</taxon>
    </lineage>
</organism>
<dbReference type="Pfam" id="PF00589">
    <property type="entry name" value="Phage_integrase"/>
    <property type="match status" value="1"/>
</dbReference>
<dbReference type="Gene3D" id="3.30.160.60">
    <property type="entry name" value="Classic Zinc Finger"/>
    <property type="match status" value="1"/>
</dbReference>
<dbReference type="Gene3D" id="1.10.150.130">
    <property type="match status" value="1"/>
</dbReference>
<gene>
    <name evidence="5" type="ORF">APZ18_03660</name>
</gene>
<dbReference type="Pfam" id="PF02920">
    <property type="entry name" value="Integrase_DNA"/>
    <property type="match status" value="1"/>
</dbReference>
<dbReference type="GO" id="GO:0008907">
    <property type="term" value="F:integrase activity"/>
    <property type="evidence" value="ECO:0007669"/>
    <property type="project" value="InterPro"/>
</dbReference>
<name>A0AAW3JTY6_9FIRM</name>
<dbReference type="RefSeq" id="WP_055941697.1">
    <property type="nucleotide sequence ID" value="NZ_LLKB01000001.1"/>
</dbReference>
<comment type="caution">
    <text evidence="5">The sequence shown here is derived from an EMBL/GenBank/DDBJ whole genome shotgun (WGS) entry which is preliminary data.</text>
</comment>
<dbReference type="CDD" id="cd01189">
    <property type="entry name" value="INT_ICEBs1_C_like"/>
    <property type="match status" value="1"/>
</dbReference>
<dbReference type="PROSITE" id="PS51898">
    <property type="entry name" value="TYR_RECOMBINASE"/>
    <property type="match status" value="1"/>
</dbReference>
<dbReference type="Gene3D" id="1.10.443.10">
    <property type="entry name" value="Intergrase catalytic core"/>
    <property type="match status" value="1"/>
</dbReference>
<feature type="domain" description="Tyr recombinase" evidence="4">
    <location>
        <begin position="178"/>
        <end position="402"/>
    </location>
</feature>